<proteinExistence type="predicted"/>
<evidence type="ECO:0000259" key="3">
    <source>
        <dbReference type="Pfam" id="PF19044"/>
    </source>
</evidence>
<gene>
    <name evidence="4" type="ORF">COY67_01430</name>
</gene>
<organism evidence="4 5">
    <name type="scientific">Candidatus Komeilibacteria bacterium CG_4_10_14_0_8_um_filter_37_78</name>
    <dbReference type="NCBI Taxonomy" id="1974471"/>
    <lineage>
        <taxon>Bacteria</taxon>
        <taxon>Candidatus Komeiliibacteriota</taxon>
    </lineage>
</organism>
<dbReference type="Gene3D" id="3.40.50.300">
    <property type="entry name" value="P-loop containing nucleotide triphosphate hydrolases"/>
    <property type="match status" value="1"/>
</dbReference>
<evidence type="ECO:0000256" key="1">
    <source>
        <dbReference type="SAM" id="MobiDB-lite"/>
    </source>
</evidence>
<evidence type="ECO:0000259" key="2">
    <source>
        <dbReference type="Pfam" id="PF01935"/>
    </source>
</evidence>
<dbReference type="Gene3D" id="1.10.8.730">
    <property type="match status" value="1"/>
</dbReference>
<dbReference type="Pfam" id="PF19044">
    <property type="entry name" value="P-loop_TraG"/>
    <property type="match status" value="1"/>
</dbReference>
<sequence>MIKVDNIQFSKQSSKPGKKRVDQKVDQKDEQQDLQTKKMLEAEKVFREGVTTVNQLIAPSSMKVESDFLRVGQKYVRTIFVITYPRYISLGWFVPIINLNAPLDVSMYFYPVQSSNILKQLKKKVGVLQAEIMSDNEKGAPRDPVKETALQDIEGLRDDLTQGIEKFFQFAVYISVYANSEEELDKISNKVESIIGSKLVFTKRALYQSEQGFNSTLPAGNDELMISSNMNSSPIAASFPFISSDLTSDNGVLYGINRHNNSLIIFDRFSLQNANTCVFATSGAGKSYAVKLEVLRSLMMGTEVIIIDPESEYKYLAEAVNGTFIDISLNSESKINPFDLPRGLAGNTRPADIIRSAIITIKGLLRLMLGEFTHQEDSLIDRAIFETYAKKDIGPESDLTNIEPPVLSDLEQILSGMEGGEDLALRLKKYTEGTFSGLVNNQTNVDLDNQLVVFSVRDLEDELRPAGVYTIVNYIWNVVRSKMKKRILVIDEAWWLMQRDDSAKFIFALVKRCRKYYLGVTTITQDVSDFLNNKYGRAIVTNSAMQLLMRQSPASIDVVKKTFALTEGEKYLLLESGVGTGIFFAGNKHAAIQVVASYAEDQIITSDPKQLLEIEEAKKEFANEQAKNS</sequence>
<protein>
    <submittedName>
        <fullName evidence="4">Conjugal transfer protein TraC</fullName>
    </submittedName>
</protein>
<dbReference type="EMBL" id="PFMC01000038">
    <property type="protein sequence ID" value="PIY95107.1"/>
    <property type="molecule type" value="Genomic_DNA"/>
</dbReference>
<dbReference type="NCBIfam" id="NF045971">
    <property type="entry name" value="conju_CD1110"/>
    <property type="match status" value="1"/>
</dbReference>
<dbReference type="InterPro" id="IPR027417">
    <property type="entry name" value="P-loop_NTPase"/>
</dbReference>
<feature type="region of interest" description="Disordered" evidence="1">
    <location>
        <begin position="1"/>
        <end position="33"/>
    </location>
</feature>
<accession>A0A2M7RES9</accession>
<name>A0A2M7RES9_9BACT</name>
<dbReference type="InterPro" id="IPR051162">
    <property type="entry name" value="T4SS_component"/>
</dbReference>
<dbReference type="InterPro" id="IPR002789">
    <property type="entry name" value="HerA_central"/>
</dbReference>
<dbReference type="PANTHER" id="PTHR30121:SF6">
    <property type="entry name" value="SLR6007 PROTEIN"/>
    <property type="match status" value="1"/>
</dbReference>
<feature type="compositionally biased region" description="Basic and acidic residues" evidence="1">
    <location>
        <begin position="19"/>
        <end position="33"/>
    </location>
</feature>
<dbReference type="InterPro" id="IPR043964">
    <property type="entry name" value="P-loop_TraG"/>
</dbReference>
<dbReference type="Pfam" id="PF01935">
    <property type="entry name" value="DUF87"/>
    <property type="match status" value="1"/>
</dbReference>
<feature type="domain" description="TraG P-loop" evidence="3">
    <location>
        <begin position="430"/>
        <end position="574"/>
    </location>
</feature>
<reference evidence="5" key="1">
    <citation type="submission" date="2017-09" db="EMBL/GenBank/DDBJ databases">
        <title>Depth-based differentiation of microbial function through sediment-hosted aquifers and enrichment of novel symbionts in the deep terrestrial subsurface.</title>
        <authorList>
            <person name="Probst A.J."/>
            <person name="Ladd B."/>
            <person name="Jarett J.K."/>
            <person name="Geller-Mcgrath D.E."/>
            <person name="Sieber C.M.K."/>
            <person name="Emerson J.B."/>
            <person name="Anantharaman K."/>
            <person name="Thomas B.C."/>
            <person name="Malmstrom R."/>
            <person name="Stieglmeier M."/>
            <person name="Klingl A."/>
            <person name="Woyke T."/>
            <person name="Ryan C.M."/>
            <person name="Banfield J.F."/>
        </authorList>
    </citation>
    <scope>NUCLEOTIDE SEQUENCE [LARGE SCALE GENOMIC DNA]</scope>
</reference>
<dbReference type="AlphaFoldDB" id="A0A2M7RES9"/>
<dbReference type="PANTHER" id="PTHR30121">
    <property type="entry name" value="UNCHARACTERIZED PROTEIN YJGR-RELATED"/>
    <property type="match status" value="1"/>
</dbReference>
<evidence type="ECO:0000313" key="5">
    <source>
        <dbReference type="Proteomes" id="UP000228689"/>
    </source>
</evidence>
<comment type="caution">
    <text evidence="4">The sequence shown here is derived from an EMBL/GenBank/DDBJ whole genome shotgun (WGS) entry which is preliminary data.</text>
</comment>
<dbReference type="SUPFAM" id="SSF52540">
    <property type="entry name" value="P-loop containing nucleoside triphosphate hydrolases"/>
    <property type="match status" value="1"/>
</dbReference>
<dbReference type="CDD" id="cd01127">
    <property type="entry name" value="TrwB_TraG_TraD_VirD4"/>
    <property type="match status" value="1"/>
</dbReference>
<feature type="domain" description="Helicase HerA central" evidence="2">
    <location>
        <begin position="276"/>
        <end position="340"/>
    </location>
</feature>
<evidence type="ECO:0000313" key="4">
    <source>
        <dbReference type="EMBL" id="PIY95107.1"/>
    </source>
</evidence>
<dbReference type="Proteomes" id="UP000228689">
    <property type="component" value="Unassembled WGS sequence"/>
</dbReference>